<accession>A0ABR0KVR2</accession>
<keyword evidence="2" id="KW-1133">Transmembrane helix</keyword>
<proteinExistence type="predicted"/>
<reference evidence="3 4" key="1">
    <citation type="submission" date="2023-08" db="EMBL/GenBank/DDBJ databases">
        <title>Black Yeasts Isolated from many extreme environments.</title>
        <authorList>
            <person name="Coleine C."/>
            <person name="Stajich J.E."/>
            <person name="Selbmann L."/>
        </authorList>
    </citation>
    <scope>NUCLEOTIDE SEQUENCE [LARGE SCALE GENOMIC DNA]</scope>
    <source>
        <strain evidence="3 4">CCFEE 536</strain>
    </source>
</reference>
<evidence type="ECO:0000256" key="1">
    <source>
        <dbReference type="SAM" id="MobiDB-lite"/>
    </source>
</evidence>
<evidence type="ECO:0000256" key="2">
    <source>
        <dbReference type="SAM" id="Phobius"/>
    </source>
</evidence>
<organism evidence="3 4">
    <name type="scientific">Cryomyces antarcticus</name>
    <dbReference type="NCBI Taxonomy" id="329879"/>
    <lineage>
        <taxon>Eukaryota</taxon>
        <taxon>Fungi</taxon>
        <taxon>Dikarya</taxon>
        <taxon>Ascomycota</taxon>
        <taxon>Pezizomycotina</taxon>
        <taxon>Dothideomycetes</taxon>
        <taxon>Dothideomycetes incertae sedis</taxon>
        <taxon>Cryomyces</taxon>
    </lineage>
</organism>
<comment type="caution">
    <text evidence="3">The sequence shown here is derived from an EMBL/GenBank/DDBJ whole genome shotgun (WGS) entry which is preliminary data.</text>
</comment>
<sequence length="300" mass="32664">MNDPRNARSISSRLSFPHDSSREMSAPLMYERQDVAQHRGHAPDAQAQLAEVSSKDLGKSGLSGFSGVLQPAHKELQGAIGDLDVQEGNSTDTEDQPSVLESVVWGWDQTVNSGIPRISKKLTVFFFVSCIPRVLGADVTKAAFPEANYTPLWQHLWLVFLTLGLCAFWWLAGRKGRPFAGVLMGVSAVARVFMQYNEAAGPALTNKYILLTILLTATIVAIVAQCWSMHAAEDTFIIGSSFSAWAWGEVLAWRTKAARLPFDEESWGRRGQGVVTSLQLSGLTQTRDSDVASPRPAGGS</sequence>
<feature type="transmembrane region" description="Helical" evidence="2">
    <location>
        <begin position="152"/>
        <end position="172"/>
    </location>
</feature>
<evidence type="ECO:0000313" key="3">
    <source>
        <dbReference type="EMBL" id="KAK5130415.1"/>
    </source>
</evidence>
<evidence type="ECO:0000313" key="4">
    <source>
        <dbReference type="Proteomes" id="UP001357485"/>
    </source>
</evidence>
<keyword evidence="2" id="KW-0472">Membrane</keyword>
<protein>
    <submittedName>
        <fullName evidence="3">Uncharacterized protein</fullName>
    </submittedName>
</protein>
<feature type="region of interest" description="Disordered" evidence="1">
    <location>
        <begin position="1"/>
        <end position="27"/>
    </location>
</feature>
<name>A0ABR0KVR2_9PEZI</name>
<gene>
    <name evidence="3" type="ORF">LTR16_001536</name>
</gene>
<keyword evidence="2" id="KW-0812">Transmembrane</keyword>
<feature type="transmembrane region" description="Helical" evidence="2">
    <location>
        <begin position="208"/>
        <end position="227"/>
    </location>
</feature>
<dbReference type="Proteomes" id="UP001357485">
    <property type="component" value="Unassembled WGS sequence"/>
</dbReference>
<keyword evidence="4" id="KW-1185">Reference proteome</keyword>
<dbReference type="EMBL" id="JAVRRA010024703">
    <property type="protein sequence ID" value="KAK5130415.1"/>
    <property type="molecule type" value="Genomic_DNA"/>
</dbReference>